<sequence>MIPTPTLESPPEDRLLADLHDLSRIVDPDKPGWSRQAFTAFDRDGRAFARRRMAEAGLETWMDGAGNVFGLLRGTGAAGGRQIMIGSHTDTVESGGRFDGIVGVLGAIEVARLLQESGVTLAHDLVVVVFFAEEANPFGLGCTGSAAITGVIRPHHLDRTDVDGRRMGDALPDAGIEPEEFLRATYDFSKVTAFLELHIEQGPNLEAQGVQIGVVETITGFARFSALFRGRQDHAGTTPMDVRADACCAAAGTILAVERIAGDRPTSRGTCGMLTFTPMAVNVVTELAEVRGEFRSDSGTWLREAEQRILEAATAEASTRGVEVEVETAADGDPTPMTPGVMGTITSVASERGLSHARMFSGAGHDTQNIALHTDVGMIFVPSVGGRSHCPEEFTETADLLRGVEVLLGSVVRIDAQNSTVRNNTSPEGATR</sequence>
<dbReference type="GO" id="GO:0016787">
    <property type="term" value="F:hydrolase activity"/>
    <property type="evidence" value="ECO:0007669"/>
    <property type="project" value="UniProtKB-KW"/>
</dbReference>
<dbReference type="InterPro" id="IPR002933">
    <property type="entry name" value="Peptidase_M20"/>
</dbReference>
<dbReference type="EMBL" id="BAAANO010000016">
    <property type="protein sequence ID" value="GAA2007897.1"/>
    <property type="molecule type" value="Genomic_DNA"/>
</dbReference>
<comment type="caution">
    <text evidence="3">The sequence shown here is derived from an EMBL/GenBank/DDBJ whole genome shotgun (WGS) entry which is preliminary data.</text>
</comment>
<dbReference type="NCBIfam" id="TIGR01879">
    <property type="entry name" value="hydantase"/>
    <property type="match status" value="1"/>
</dbReference>
<dbReference type="RefSeq" id="WP_344308924.1">
    <property type="nucleotide sequence ID" value="NZ_BAAANO010000016.1"/>
</dbReference>
<dbReference type="CDD" id="cd03884">
    <property type="entry name" value="M20_bAS"/>
    <property type="match status" value="1"/>
</dbReference>
<dbReference type="PIRSF" id="PIRSF001235">
    <property type="entry name" value="Amidase_carbamoylase"/>
    <property type="match status" value="1"/>
</dbReference>
<dbReference type="SUPFAM" id="SSF53187">
    <property type="entry name" value="Zn-dependent exopeptidases"/>
    <property type="match status" value="1"/>
</dbReference>
<dbReference type="Gene3D" id="3.30.70.360">
    <property type="match status" value="1"/>
</dbReference>
<reference evidence="3 4" key="1">
    <citation type="journal article" date="2019" name="Int. J. Syst. Evol. Microbiol.">
        <title>The Global Catalogue of Microorganisms (GCM) 10K type strain sequencing project: providing services to taxonomists for standard genome sequencing and annotation.</title>
        <authorList>
            <consortium name="The Broad Institute Genomics Platform"/>
            <consortium name="The Broad Institute Genome Sequencing Center for Infectious Disease"/>
            <person name="Wu L."/>
            <person name="Ma J."/>
        </authorList>
    </citation>
    <scope>NUCLEOTIDE SEQUENCE [LARGE SCALE GENOMIC DNA]</scope>
    <source>
        <strain evidence="3 4">JCM 14546</strain>
    </source>
</reference>
<evidence type="ECO:0000313" key="4">
    <source>
        <dbReference type="Proteomes" id="UP001500755"/>
    </source>
</evidence>
<keyword evidence="4" id="KW-1185">Reference proteome</keyword>
<accession>A0ABN2TFT2</accession>
<keyword evidence="2 3" id="KW-0378">Hydrolase</keyword>
<evidence type="ECO:0000256" key="2">
    <source>
        <dbReference type="ARBA" id="ARBA00022801"/>
    </source>
</evidence>
<protein>
    <submittedName>
        <fullName evidence="3">Zn-dependent hydrolase</fullName>
    </submittedName>
</protein>
<dbReference type="InterPro" id="IPR036264">
    <property type="entry name" value="Bact_exopeptidase_dim_dom"/>
</dbReference>
<dbReference type="SUPFAM" id="SSF55031">
    <property type="entry name" value="Bacterial exopeptidase dimerisation domain"/>
    <property type="match status" value="1"/>
</dbReference>
<dbReference type="Proteomes" id="UP001500755">
    <property type="component" value="Unassembled WGS sequence"/>
</dbReference>
<name>A0ABN2TFT2_9MICO</name>
<dbReference type="PANTHER" id="PTHR32494">
    <property type="entry name" value="ALLANTOATE DEIMINASE-RELATED"/>
    <property type="match status" value="1"/>
</dbReference>
<comment type="similarity">
    <text evidence="1">Belongs to the peptidase M20 family.</text>
</comment>
<proteinExistence type="inferred from homology"/>
<dbReference type="Gene3D" id="3.40.630.10">
    <property type="entry name" value="Zn peptidases"/>
    <property type="match status" value="1"/>
</dbReference>
<dbReference type="Pfam" id="PF01546">
    <property type="entry name" value="Peptidase_M20"/>
    <property type="match status" value="1"/>
</dbReference>
<evidence type="ECO:0000256" key="1">
    <source>
        <dbReference type="ARBA" id="ARBA00006153"/>
    </source>
</evidence>
<gene>
    <name evidence="3" type="ORF">GCM10009755_17850</name>
</gene>
<dbReference type="PANTHER" id="PTHR32494:SF5">
    <property type="entry name" value="ALLANTOATE AMIDOHYDROLASE"/>
    <property type="match status" value="1"/>
</dbReference>
<evidence type="ECO:0000313" key="3">
    <source>
        <dbReference type="EMBL" id="GAA2007897.1"/>
    </source>
</evidence>
<organism evidence="3 4">
    <name type="scientific">Brevibacterium samyangense</name>
    <dbReference type="NCBI Taxonomy" id="366888"/>
    <lineage>
        <taxon>Bacteria</taxon>
        <taxon>Bacillati</taxon>
        <taxon>Actinomycetota</taxon>
        <taxon>Actinomycetes</taxon>
        <taxon>Micrococcales</taxon>
        <taxon>Brevibacteriaceae</taxon>
        <taxon>Brevibacterium</taxon>
    </lineage>
</organism>
<dbReference type="InterPro" id="IPR010158">
    <property type="entry name" value="Amidase_Cbmase"/>
</dbReference>